<feature type="transmembrane region" description="Helical" evidence="1">
    <location>
        <begin position="106"/>
        <end position="124"/>
    </location>
</feature>
<evidence type="ECO:0000313" key="3">
    <source>
        <dbReference type="Proteomes" id="UP000601223"/>
    </source>
</evidence>
<evidence type="ECO:0000256" key="1">
    <source>
        <dbReference type="SAM" id="Phobius"/>
    </source>
</evidence>
<dbReference type="Proteomes" id="UP000601223">
    <property type="component" value="Unassembled WGS sequence"/>
</dbReference>
<name>A0A8J3JSN8_9ACTN</name>
<protein>
    <submittedName>
        <fullName evidence="2">Uncharacterized protein</fullName>
    </submittedName>
</protein>
<keyword evidence="1" id="KW-0472">Membrane</keyword>
<dbReference type="RefSeq" id="WP_203749322.1">
    <property type="nucleotide sequence ID" value="NZ_BONF01000026.1"/>
</dbReference>
<feature type="transmembrane region" description="Helical" evidence="1">
    <location>
        <begin position="131"/>
        <end position="153"/>
    </location>
</feature>
<gene>
    <name evidence="2" type="ORF">Cba03nite_44230</name>
</gene>
<proteinExistence type="predicted"/>
<feature type="transmembrane region" description="Helical" evidence="1">
    <location>
        <begin position="49"/>
        <end position="70"/>
    </location>
</feature>
<accession>A0A8J3JSN8</accession>
<sequence length="234" mass="24507">MADIRNTKLTGILLAPVVCTVLLVAGVFAFLAGLGLTGSNIMDYADVDYVYALAAVTVTALTAFAAYRLAGLLRARGVWTVPAVLVPAVAFAILQLDKGFGKPAAGLAWLAGLIVVLAVAALLAHRGLTRTAWIAGVIGAIAVADVAVIVQLWPATAFDPEHGEMLDGAYAPLWLLFALVDYDFGLDPNTWSIGDSLDLRELGYPMYAVIALGYVIRSLRPGSKPVLSGTPTPD</sequence>
<organism evidence="2 3">
    <name type="scientific">Catellatospora bangladeshensis</name>
    <dbReference type="NCBI Taxonomy" id="310355"/>
    <lineage>
        <taxon>Bacteria</taxon>
        <taxon>Bacillati</taxon>
        <taxon>Actinomycetota</taxon>
        <taxon>Actinomycetes</taxon>
        <taxon>Micromonosporales</taxon>
        <taxon>Micromonosporaceae</taxon>
        <taxon>Catellatospora</taxon>
    </lineage>
</organism>
<keyword evidence="1" id="KW-0812">Transmembrane</keyword>
<reference evidence="2 3" key="1">
    <citation type="submission" date="2021-01" db="EMBL/GenBank/DDBJ databases">
        <title>Whole genome shotgun sequence of Catellatospora bangladeshensis NBRC 107357.</title>
        <authorList>
            <person name="Komaki H."/>
            <person name="Tamura T."/>
        </authorList>
    </citation>
    <scope>NUCLEOTIDE SEQUENCE [LARGE SCALE GENOMIC DNA]</scope>
    <source>
        <strain evidence="2 3">NBRC 107357</strain>
    </source>
</reference>
<evidence type="ECO:0000313" key="2">
    <source>
        <dbReference type="EMBL" id="GIF83074.1"/>
    </source>
</evidence>
<keyword evidence="3" id="KW-1185">Reference proteome</keyword>
<feature type="transmembrane region" description="Helical" evidence="1">
    <location>
        <begin position="77"/>
        <end position="94"/>
    </location>
</feature>
<feature type="transmembrane region" description="Helical" evidence="1">
    <location>
        <begin position="12"/>
        <end position="37"/>
    </location>
</feature>
<keyword evidence="1" id="KW-1133">Transmembrane helix</keyword>
<dbReference type="AlphaFoldDB" id="A0A8J3JSN8"/>
<dbReference type="EMBL" id="BONF01000026">
    <property type="protein sequence ID" value="GIF83074.1"/>
    <property type="molecule type" value="Genomic_DNA"/>
</dbReference>
<comment type="caution">
    <text evidence="2">The sequence shown here is derived from an EMBL/GenBank/DDBJ whole genome shotgun (WGS) entry which is preliminary data.</text>
</comment>